<reference evidence="1" key="1">
    <citation type="submission" date="2024-04" db="EMBL/GenBank/DDBJ databases">
        <authorList>
            <consortium name="Molecular Ecology Group"/>
        </authorList>
    </citation>
    <scope>NUCLEOTIDE SEQUENCE</scope>
</reference>
<keyword evidence="2" id="KW-1185">Reference proteome</keyword>
<dbReference type="Proteomes" id="UP001497644">
    <property type="component" value="Chromosome 5"/>
</dbReference>
<sequence>MADVLSLTDSESIELREHLDACVTGANVSDAAVTWRCLSRAPRQLIGATITSRGDVNRRTQVVLAFVMAYDG</sequence>
<organism evidence="1 2">
    <name type="scientific">Lasius platythorax</name>
    <dbReference type="NCBI Taxonomy" id="488582"/>
    <lineage>
        <taxon>Eukaryota</taxon>
        <taxon>Metazoa</taxon>
        <taxon>Ecdysozoa</taxon>
        <taxon>Arthropoda</taxon>
        <taxon>Hexapoda</taxon>
        <taxon>Insecta</taxon>
        <taxon>Pterygota</taxon>
        <taxon>Neoptera</taxon>
        <taxon>Endopterygota</taxon>
        <taxon>Hymenoptera</taxon>
        <taxon>Apocrita</taxon>
        <taxon>Aculeata</taxon>
        <taxon>Formicoidea</taxon>
        <taxon>Formicidae</taxon>
        <taxon>Formicinae</taxon>
        <taxon>Lasius</taxon>
        <taxon>Lasius</taxon>
    </lineage>
</organism>
<gene>
    <name evidence="1" type="ORF">LPLAT_LOCUS9993</name>
</gene>
<name>A0AAV2NX89_9HYME</name>
<proteinExistence type="predicted"/>
<accession>A0AAV2NX89</accession>
<evidence type="ECO:0000313" key="2">
    <source>
        <dbReference type="Proteomes" id="UP001497644"/>
    </source>
</evidence>
<protein>
    <submittedName>
        <fullName evidence="1">Uncharacterized protein</fullName>
    </submittedName>
</protein>
<evidence type="ECO:0000313" key="1">
    <source>
        <dbReference type="EMBL" id="CAL1684346.1"/>
    </source>
</evidence>
<dbReference type="AlphaFoldDB" id="A0AAV2NX89"/>
<dbReference type="EMBL" id="OZ034828">
    <property type="protein sequence ID" value="CAL1684346.1"/>
    <property type="molecule type" value="Genomic_DNA"/>
</dbReference>